<organism evidence="2 3">
    <name type="scientific">Lapidilactobacillus gannanensis</name>
    <dbReference type="NCBI Taxonomy" id="2486002"/>
    <lineage>
        <taxon>Bacteria</taxon>
        <taxon>Bacillati</taxon>
        <taxon>Bacillota</taxon>
        <taxon>Bacilli</taxon>
        <taxon>Lactobacillales</taxon>
        <taxon>Lactobacillaceae</taxon>
        <taxon>Lapidilactobacillus</taxon>
    </lineage>
</organism>
<evidence type="ECO:0000313" key="3">
    <source>
        <dbReference type="Proteomes" id="UP001597191"/>
    </source>
</evidence>
<dbReference type="RefSeq" id="WP_125651514.1">
    <property type="nucleotide sequence ID" value="NZ_JBHTOH010000070.1"/>
</dbReference>
<name>A0ABW4BNL0_9LACO</name>
<protein>
    <submittedName>
        <fullName evidence="2">Uncharacterized protein</fullName>
    </submittedName>
</protein>
<feature type="transmembrane region" description="Helical" evidence="1">
    <location>
        <begin position="80"/>
        <end position="98"/>
    </location>
</feature>
<feature type="transmembrane region" description="Helical" evidence="1">
    <location>
        <begin position="104"/>
        <end position="121"/>
    </location>
</feature>
<reference evidence="3" key="1">
    <citation type="journal article" date="2019" name="Int. J. Syst. Evol. Microbiol.">
        <title>The Global Catalogue of Microorganisms (GCM) 10K type strain sequencing project: providing services to taxonomists for standard genome sequencing and annotation.</title>
        <authorList>
            <consortium name="The Broad Institute Genomics Platform"/>
            <consortium name="The Broad Institute Genome Sequencing Center for Infectious Disease"/>
            <person name="Wu L."/>
            <person name="Ma J."/>
        </authorList>
    </citation>
    <scope>NUCLEOTIDE SEQUENCE [LARGE SCALE GENOMIC DNA]</scope>
    <source>
        <strain evidence="3">CCM 8937</strain>
    </source>
</reference>
<keyword evidence="1" id="KW-0812">Transmembrane</keyword>
<accession>A0ABW4BNL0</accession>
<keyword evidence="1" id="KW-1133">Transmembrane helix</keyword>
<dbReference type="EMBL" id="JBHTOH010000070">
    <property type="protein sequence ID" value="MFD1411403.1"/>
    <property type="molecule type" value="Genomic_DNA"/>
</dbReference>
<evidence type="ECO:0000256" key="1">
    <source>
        <dbReference type="SAM" id="Phobius"/>
    </source>
</evidence>
<comment type="caution">
    <text evidence="2">The sequence shown here is derived from an EMBL/GenBank/DDBJ whole genome shotgun (WGS) entry which is preliminary data.</text>
</comment>
<gene>
    <name evidence="2" type="ORF">ACFQ4R_07380</name>
</gene>
<evidence type="ECO:0000313" key="2">
    <source>
        <dbReference type="EMBL" id="MFD1411403.1"/>
    </source>
</evidence>
<sequence>MKLLSKSLKNIFWTMALYVILMSSLISITRVRLSIWFIMLTIIGALITAGLTFKMIDYLRKRLTPNDFKRFRRHRRQDCKILYTGILLFTPMLLWSKLIPGTASIYFIYLAGFFLLVWFVIDLDQQLFDQKSSLNKRGVS</sequence>
<keyword evidence="3" id="KW-1185">Reference proteome</keyword>
<keyword evidence="1" id="KW-0472">Membrane</keyword>
<feature type="transmembrane region" description="Helical" evidence="1">
    <location>
        <begin position="35"/>
        <end position="59"/>
    </location>
</feature>
<feature type="transmembrane region" description="Helical" evidence="1">
    <location>
        <begin position="12"/>
        <end position="29"/>
    </location>
</feature>
<proteinExistence type="predicted"/>
<dbReference type="Proteomes" id="UP001597191">
    <property type="component" value="Unassembled WGS sequence"/>
</dbReference>